<organism evidence="3 4">
    <name type="scientific">Collybiopsis luxurians FD-317 M1</name>
    <dbReference type="NCBI Taxonomy" id="944289"/>
    <lineage>
        <taxon>Eukaryota</taxon>
        <taxon>Fungi</taxon>
        <taxon>Dikarya</taxon>
        <taxon>Basidiomycota</taxon>
        <taxon>Agaricomycotina</taxon>
        <taxon>Agaricomycetes</taxon>
        <taxon>Agaricomycetidae</taxon>
        <taxon>Agaricales</taxon>
        <taxon>Marasmiineae</taxon>
        <taxon>Omphalotaceae</taxon>
        <taxon>Collybiopsis</taxon>
        <taxon>Collybiopsis luxurians</taxon>
    </lineage>
</organism>
<evidence type="ECO:0008006" key="5">
    <source>
        <dbReference type="Google" id="ProtNLM"/>
    </source>
</evidence>
<feature type="chain" id="PRO_5002208770" description="Carbohydrate-binding module family 19 domain-containing protein" evidence="2">
    <location>
        <begin position="20"/>
        <end position="493"/>
    </location>
</feature>
<dbReference type="AlphaFoldDB" id="A0A0D0CZE7"/>
<dbReference type="HOGENOM" id="CLU_038844_0_0_1"/>
<gene>
    <name evidence="3" type="ORF">GYMLUDRAFT_42332</name>
</gene>
<feature type="signal peptide" evidence="2">
    <location>
        <begin position="1"/>
        <end position="19"/>
    </location>
</feature>
<feature type="compositionally biased region" description="Polar residues" evidence="1">
    <location>
        <begin position="178"/>
        <end position="190"/>
    </location>
</feature>
<name>A0A0D0CZE7_9AGAR</name>
<dbReference type="EMBL" id="KN834769">
    <property type="protein sequence ID" value="KIK61913.1"/>
    <property type="molecule type" value="Genomic_DNA"/>
</dbReference>
<keyword evidence="2" id="KW-0732">Signal</keyword>
<evidence type="ECO:0000313" key="3">
    <source>
        <dbReference type="EMBL" id="KIK61913.1"/>
    </source>
</evidence>
<reference evidence="3 4" key="1">
    <citation type="submission" date="2014-04" db="EMBL/GenBank/DDBJ databases">
        <title>Evolutionary Origins and Diversification of the Mycorrhizal Mutualists.</title>
        <authorList>
            <consortium name="DOE Joint Genome Institute"/>
            <consortium name="Mycorrhizal Genomics Consortium"/>
            <person name="Kohler A."/>
            <person name="Kuo A."/>
            <person name="Nagy L.G."/>
            <person name="Floudas D."/>
            <person name="Copeland A."/>
            <person name="Barry K.W."/>
            <person name="Cichocki N."/>
            <person name="Veneault-Fourrey C."/>
            <person name="LaButti K."/>
            <person name="Lindquist E.A."/>
            <person name="Lipzen A."/>
            <person name="Lundell T."/>
            <person name="Morin E."/>
            <person name="Murat C."/>
            <person name="Riley R."/>
            <person name="Ohm R."/>
            <person name="Sun H."/>
            <person name="Tunlid A."/>
            <person name="Henrissat B."/>
            <person name="Grigoriev I.V."/>
            <person name="Hibbett D.S."/>
            <person name="Martin F."/>
        </authorList>
    </citation>
    <scope>NUCLEOTIDE SEQUENCE [LARGE SCALE GENOMIC DNA]</scope>
    <source>
        <strain evidence="3 4">FD-317 M1</strain>
    </source>
</reference>
<protein>
    <recommendedName>
        <fullName evidence="5">Carbohydrate-binding module family 19 domain-containing protein</fullName>
    </recommendedName>
</protein>
<evidence type="ECO:0000256" key="2">
    <source>
        <dbReference type="SAM" id="SignalP"/>
    </source>
</evidence>
<evidence type="ECO:0000313" key="4">
    <source>
        <dbReference type="Proteomes" id="UP000053593"/>
    </source>
</evidence>
<feature type="compositionally biased region" description="Low complexity" evidence="1">
    <location>
        <begin position="162"/>
        <end position="175"/>
    </location>
</feature>
<feature type="region of interest" description="Disordered" evidence="1">
    <location>
        <begin position="160"/>
        <end position="231"/>
    </location>
</feature>
<proteinExistence type="predicted"/>
<sequence>MVQFTNALLFALATATVRAAPLTLTKRIAQTTIDSVTPWETACTAAGGGSQCNPIAVTAAATLLAAAGPCDQQNSGDAMVNLAKTLNNNADMISLAQLFVQQPRNSPTSQAVPYCEQAPQNSELNGFFQCQFQGSNQNTFVGGVKVGGAGTIPFGQNAPLNPAGSCPASPSGPVPDGQQLNAITKNPGTPSSGSSSASSSNNASGSGSSSAAGSSSSATSNNSGSGAAVAGSGSAAASATDAASSAAATSASTSSSSSSSSGFALSNGQEAQKLNAQFATLSASSSCQAGQNACVNGAFAQCVSGAFVTTACAGGTTCAALPLVNSPGTSITCTTTADAEARIAATGATGGLTGSGASAASGSASASTPANAASGASASAAAPATNNAAASTSSSSAKSFTLSNGQEAQKLNAQFATLTASSSCTAGQNACVNGGFAQCVNGSFEVTQCGSGLTCAALPLVNSAGTSITCTTTADAQTRIAATGATGGLTGSN</sequence>
<dbReference type="OrthoDB" id="2362516at2759"/>
<accession>A0A0D0CZE7</accession>
<evidence type="ECO:0000256" key="1">
    <source>
        <dbReference type="SAM" id="MobiDB-lite"/>
    </source>
</evidence>
<dbReference type="Proteomes" id="UP000053593">
    <property type="component" value="Unassembled WGS sequence"/>
</dbReference>
<keyword evidence="4" id="KW-1185">Reference proteome</keyword>
<feature type="compositionally biased region" description="Low complexity" evidence="1">
    <location>
        <begin position="191"/>
        <end position="231"/>
    </location>
</feature>